<dbReference type="Pfam" id="PF02361">
    <property type="entry name" value="CbiQ"/>
    <property type="match status" value="1"/>
</dbReference>
<protein>
    <submittedName>
        <fullName evidence="7">Biotin transport system permease protein</fullName>
    </submittedName>
</protein>
<evidence type="ECO:0000256" key="6">
    <source>
        <dbReference type="SAM" id="Phobius"/>
    </source>
</evidence>
<feature type="transmembrane region" description="Helical" evidence="6">
    <location>
        <begin position="12"/>
        <end position="31"/>
    </location>
</feature>
<evidence type="ECO:0000313" key="7">
    <source>
        <dbReference type="EMBL" id="SDV48308.1"/>
    </source>
</evidence>
<dbReference type="GO" id="GO:0005886">
    <property type="term" value="C:plasma membrane"/>
    <property type="evidence" value="ECO:0007669"/>
    <property type="project" value="UniProtKB-ARBA"/>
</dbReference>
<keyword evidence="8" id="KW-1185">Reference proteome</keyword>
<feature type="transmembrane region" description="Helical" evidence="6">
    <location>
        <begin position="37"/>
        <end position="55"/>
    </location>
</feature>
<dbReference type="EMBL" id="FNLO01000004">
    <property type="protein sequence ID" value="SDV48308.1"/>
    <property type="molecule type" value="Genomic_DNA"/>
</dbReference>
<name>A0A1H2PNN6_9BURK</name>
<reference evidence="8" key="1">
    <citation type="submission" date="2016-09" db="EMBL/GenBank/DDBJ databases">
        <authorList>
            <person name="Varghese N."/>
            <person name="Submissions S."/>
        </authorList>
    </citation>
    <scope>NUCLEOTIDE SEQUENCE [LARGE SCALE GENOMIC DNA]</scope>
    <source>
        <strain evidence="8">JS23</strain>
    </source>
</reference>
<dbReference type="AlphaFoldDB" id="A0A1H2PNN6"/>
<keyword evidence="4 6" id="KW-1133">Transmembrane helix</keyword>
<sequence length="197" mass="21094">MDSLYAARRTWLHAVPASLKLAVLAVMGTGLFLTERLVWLAAASALIGLLFASLGRSGRGARRMLVSVAIGCALIVAFHAWTGRPALGAITALRLISASLLGAMLTLTTRFDDLLAVLETVLRPLRHVGVDTARLALALGLMLRFTENFFAQWRRLDDAHRARSGRAGGFALLAPLTIRTLSTARRVADALAVRLGA</sequence>
<dbReference type="OrthoDB" id="509049at2"/>
<dbReference type="RefSeq" id="WP_091907329.1">
    <property type="nucleotide sequence ID" value="NZ_FNLO01000004.1"/>
</dbReference>
<accession>A0A1H2PNN6</accession>
<evidence type="ECO:0000256" key="2">
    <source>
        <dbReference type="ARBA" id="ARBA00008564"/>
    </source>
</evidence>
<organism evidence="7 8">
    <name type="scientific">Chitinasiproducens palmae</name>
    <dbReference type="NCBI Taxonomy" id="1770053"/>
    <lineage>
        <taxon>Bacteria</taxon>
        <taxon>Pseudomonadati</taxon>
        <taxon>Pseudomonadota</taxon>
        <taxon>Betaproteobacteria</taxon>
        <taxon>Burkholderiales</taxon>
        <taxon>Burkholderiaceae</taxon>
        <taxon>Chitinasiproducens</taxon>
    </lineage>
</organism>
<keyword evidence="5 6" id="KW-0472">Membrane</keyword>
<evidence type="ECO:0000313" key="8">
    <source>
        <dbReference type="Proteomes" id="UP000243719"/>
    </source>
</evidence>
<evidence type="ECO:0000256" key="5">
    <source>
        <dbReference type="ARBA" id="ARBA00023136"/>
    </source>
</evidence>
<dbReference type="CDD" id="cd16914">
    <property type="entry name" value="EcfT"/>
    <property type="match status" value="1"/>
</dbReference>
<evidence type="ECO:0000256" key="3">
    <source>
        <dbReference type="ARBA" id="ARBA00022692"/>
    </source>
</evidence>
<proteinExistence type="inferred from homology"/>
<evidence type="ECO:0000256" key="1">
    <source>
        <dbReference type="ARBA" id="ARBA00004141"/>
    </source>
</evidence>
<dbReference type="InterPro" id="IPR003339">
    <property type="entry name" value="ABC/ECF_trnsptr_transmembrane"/>
</dbReference>
<keyword evidence="3 6" id="KW-0812">Transmembrane</keyword>
<dbReference type="STRING" id="1770053.SAMN05216551_104346"/>
<comment type="subcellular location">
    <subcellularLocation>
        <location evidence="1">Membrane</location>
        <topology evidence="1">Multi-pass membrane protein</topology>
    </subcellularLocation>
</comment>
<dbReference type="Proteomes" id="UP000243719">
    <property type="component" value="Unassembled WGS sequence"/>
</dbReference>
<feature type="transmembrane region" description="Helical" evidence="6">
    <location>
        <begin position="64"/>
        <end position="81"/>
    </location>
</feature>
<comment type="similarity">
    <text evidence="2">Belongs to the CbiQ family.</text>
</comment>
<evidence type="ECO:0000256" key="4">
    <source>
        <dbReference type="ARBA" id="ARBA00022989"/>
    </source>
</evidence>
<gene>
    <name evidence="7" type="ORF">SAMN05216551_104346</name>
</gene>